<evidence type="ECO:0000313" key="3">
    <source>
        <dbReference type="Proteomes" id="UP001174936"/>
    </source>
</evidence>
<comment type="caution">
    <text evidence="2">The sequence shown here is derived from an EMBL/GenBank/DDBJ whole genome shotgun (WGS) entry which is preliminary data.</text>
</comment>
<keyword evidence="3" id="KW-1185">Reference proteome</keyword>
<evidence type="ECO:0000313" key="2">
    <source>
        <dbReference type="EMBL" id="KAK0655051.1"/>
    </source>
</evidence>
<feature type="chain" id="PRO_5041267318" evidence="1">
    <location>
        <begin position="21"/>
        <end position="277"/>
    </location>
</feature>
<reference evidence="2" key="1">
    <citation type="submission" date="2023-06" db="EMBL/GenBank/DDBJ databases">
        <title>Genome-scale phylogeny and comparative genomics of the fungal order Sordariales.</title>
        <authorList>
            <consortium name="Lawrence Berkeley National Laboratory"/>
            <person name="Hensen N."/>
            <person name="Bonometti L."/>
            <person name="Westerberg I."/>
            <person name="Brannstrom I.O."/>
            <person name="Guillou S."/>
            <person name="Cros-Aarteil S."/>
            <person name="Calhoun S."/>
            <person name="Haridas S."/>
            <person name="Kuo A."/>
            <person name="Mondo S."/>
            <person name="Pangilinan J."/>
            <person name="Riley R."/>
            <person name="Labutti K."/>
            <person name="Andreopoulos B."/>
            <person name="Lipzen A."/>
            <person name="Chen C."/>
            <person name="Yanf M."/>
            <person name="Daum C."/>
            <person name="Ng V."/>
            <person name="Clum A."/>
            <person name="Steindorff A."/>
            <person name="Ohm R."/>
            <person name="Martin F."/>
            <person name="Silar P."/>
            <person name="Natvig D."/>
            <person name="Lalanne C."/>
            <person name="Gautier V."/>
            <person name="Ament-Velasquez S.L."/>
            <person name="Kruys A."/>
            <person name="Hutchinson M.I."/>
            <person name="Powell A.J."/>
            <person name="Barry K."/>
            <person name="Miller A.N."/>
            <person name="Grigoriev I.V."/>
            <person name="Debuchy R."/>
            <person name="Gladieux P."/>
            <person name="Thoren M.H."/>
            <person name="Johannesson H."/>
        </authorList>
    </citation>
    <scope>NUCLEOTIDE SEQUENCE</scope>
    <source>
        <strain evidence="2">SMH2532-1</strain>
    </source>
</reference>
<dbReference type="AlphaFoldDB" id="A0AA39YM26"/>
<gene>
    <name evidence="2" type="ORF">B0T16DRAFT_396097</name>
</gene>
<dbReference type="EMBL" id="JAULSV010000001">
    <property type="protein sequence ID" value="KAK0655051.1"/>
    <property type="molecule type" value="Genomic_DNA"/>
</dbReference>
<keyword evidence="1" id="KW-0732">Signal</keyword>
<dbReference type="Proteomes" id="UP001174936">
    <property type="component" value="Unassembled WGS sequence"/>
</dbReference>
<organism evidence="2 3">
    <name type="scientific">Cercophora newfieldiana</name>
    <dbReference type="NCBI Taxonomy" id="92897"/>
    <lineage>
        <taxon>Eukaryota</taxon>
        <taxon>Fungi</taxon>
        <taxon>Dikarya</taxon>
        <taxon>Ascomycota</taxon>
        <taxon>Pezizomycotina</taxon>
        <taxon>Sordariomycetes</taxon>
        <taxon>Sordariomycetidae</taxon>
        <taxon>Sordariales</taxon>
        <taxon>Lasiosphaeriaceae</taxon>
        <taxon>Cercophora</taxon>
    </lineage>
</organism>
<feature type="signal peptide" evidence="1">
    <location>
        <begin position="1"/>
        <end position="20"/>
    </location>
</feature>
<sequence>MAERVPDLLAWLHFLLPATSEEMGSPRFVPSWFPNLNARRMTWQNMTLNADYNCKPYGHHECHTGASLGTREISPKVASKLAKRTGHVLKILQRRVLYLKGVKVSVVDKVMGPMRSNWADDCPEDVIESGEFPVKTKYQAFQSAMMDRFIKIFRDPLLAKVQFFRLITGRRRPFEESWNGMTCEELWASALKAEQRYADFWEFFEKKRHVDFFLAFSCIDNQYMVSTAGGPCGLGCAGGPLTPRKGDIACVFWGCPILFLIRASQTFPGEYELVAPV</sequence>
<name>A0AA39YM26_9PEZI</name>
<protein>
    <submittedName>
        <fullName evidence="2">Uncharacterized protein</fullName>
    </submittedName>
</protein>
<accession>A0AA39YM26</accession>
<evidence type="ECO:0000256" key="1">
    <source>
        <dbReference type="SAM" id="SignalP"/>
    </source>
</evidence>
<proteinExistence type="predicted"/>